<dbReference type="Pfam" id="PF01008">
    <property type="entry name" value="IF-2B"/>
    <property type="match status" value="1"/>
</dbReference>
<keyword evidence="12" id="KW-1185">Reference proteome</keyword>
<dbReference type="SMR" id="A0A8I6XIL8"/>
<dbReference type="InterPro" id="IPR037171">
    <property type="entry name" value="NagB/RpiA_transferase-like"/>
</dbReference>
<accession>A0A8I6XIL8</accession>
<evidence type="ECO:0000256" key="10">
    <source>
        <dbReference type="SAM" id="MobiDB-lite"/>
    </source>
</evidence>
<feature type="region of interest" description="Disordered" evidence="10">
    <location>
        <begin position="303"/>
        <end position="324"/>
    </location>
</feature>
<protein>
    <recommendedName>
        <fullName evidence="6">Translation initiation factor eIF2B subunit alpha</fullName>
    </recommendedName>
    <alternativeName>
        <fullName evidence="7">eIF2B GDP-GTP exchange factor subunit alpha</fullName>
    </alternativeName>
</protein>
<dbReference type="InterPro" id="IPR000649">
    <property type="entry name" value="IF-2B-related"/>
</dbReference>
<dbReference type="Gene3D" id="3.40.50.10470">
    <property type="entry name" value="Translation initiation factor eif-2b, domain 2"/>
    <property type="match status" value="1"/>
</dbReference>
<comment type="subcellular location">
    <subcellularLocation>
        <location evidence="1">Cytoplasm</location>
        <location evidence="1">Cytosol</location>
    </subcellularLocation>
</comment>
<dbReference type="Proteomes" id="UP000011116">
    <property type="component" value="Chromosome 5H"/>
</dbReference>
<dbReference type="GO" id="GO:0006413">
    <property type="term" value="P:translational initiation"/>
    <property type="evidence" value="ECO:0000318"/>
    <property type="project" value="GO_Central"/>
</dbReference>
<evidence type="ECO:0000313" key="12">
    <source>
        <dbReference type="Proteomes" id="UP000011116"/>
    </source>
</evidence>
<dbReference type="GO" id="GO:0005851">
    <property type="term" value="C:eukaryotic translation initiation factor 2B complex"/>
    <property type="evidence" value="ECO:0000318"/>
    <property type="project" value="GO_Central"/>
</dbReference>
<dbReference type="PANTHER" id="PTHR45860">
    <property type="entry name" value="TRANSLATION INITIATION FACTOR EIF-2B SUBUNIT ALPHA"/>
    <property type="match status" value="1"/>
</dbReference>
<evidence type="ECO:0000313" key="11">
    <source>
        <dbReference type="EnsemblPlants" id="HORVU.MOREX.r3.5HG0499540.1"/>
    </source>
</evidence>
<reference evidence="11" key="3">
    <citation type="submission" date="2022-01" db="UniProtKB">
        <authorList>
            <consortium name="EnsemblPlants"/>
        </authorList>
    </citation>
    <scope>IDENTIFICATION</scope>
    <source>
        <strain evidence="11">subsp. vulgare</strain>
    </source>
</reference>
<evidence type="ECO:0000256" key="8">
    <source>
        <dbReference type="ARBA" id="ARBA00046432"/>
    </source>
</evidence>
<dbReference type="SUPFAM" id="SSF100950">
    <property type="entry name" value="NagB/RpiA/CoA transferase-like"/>
    <property type="match status" value="1"/>
</dbReference>
<keyword evidence="3" id="KW-0963">Cytoplasm</keyword>
<evidence type="ECO:0000256" key="5">
    <source>
        <dbReference type="ARBA" id="ARBA00022917"/>
    </source>
</evidence>
<name>A0A8I6XIL8_HORVV</name>
<dbReference type="Gramene" id="HORVU.MOREX.r3.5HG0499540.1">
    <property type="protein sequence ID" value="HORVU.MOREX.r3.5HG0499540.1"/>
    <property type="gene ID" value="HORVU.MOREX.r3.5HG0499540"/>
</dbReference>
<dbReference type="GO" id="GO:0003743">
    <property type="term" value="F:translation initiation factor activity"/>
    <property type="evidence" value="ECO:0007669"/>
    <property type="project" value="UniProtKB-KW"/>
</dbReference>
<organism evidence="11 12">
    <name type="scientific">Hordeum vulgare subsp. vulgare</name>
    <name type="common">Domesticated barley</name>
    <dbReference type="NCBI Taxonomy" id="112509"/>
    <lineage>
        <taxon>Eukaryota</taxon>
        <taxon>Viridiplantae</taxon>
        <taxon>Streptophyta</taxon>
        <taxon>Embryophyta</taxon>
        <taxon>Tracheophyta</taxon>
        <taxon>Spermatophyta</taxon>
        <taxon>Magnoliopsida</taxon>
        <taxon>Liliopsida</taxon>
        <taxon>Poales</taxon>
        <taxon>Poaceae</taxon>
        <taxon>BOP clade</taxon>
        <taxon>Pooideae</taxon>
        <taxon>Triticodae</taxon>
        <taxon>Triticeae</taxon>
        <taxon>Hordeinae</taxon>
        <taxon>Hordeum</taxon>
    </lineage>
</organism>
<dbReference type="InterPro" id="IPR042529">
    <property type="entry name" value="IF_2B-like_C"/>
</dbReference>
<evidence type="ECO:0000256" key="9">
    <source>
        <dbReference type="RuleBase" id="RU003814"/>
    </source>
</evidence>
<proteinExistence type="inferred from homology"/>
<feature type="compositionally biased region" description="Polar residues" evidence="10">
    <location>
        <begin position="309"/>
        <end position="324"/>
    </location>
</feature>
<keyword evidence="5" id="KW-0648">Protein biosynthesis</keyword>
<comment type="similarity">
    <text evidence="2 9">Belongs to the eIF-2B alpha/beta/delta subunits family.</text>
</comment>
<dbReference type="InterPro" id="IPR051501">
    <property type="entry name" value="eIF2B_alpha/beta/delta"/>
</dbReference>
<dbReference type="InterPro" id="IPR042528">
    <property type="entry name" value="elF-2B_alpha_N"/>
</dbReference>
<keyword evidence="4" id="KW-0396">Initiation factor</keyword>
<evidence type="ECO:0000256" key="1">
    <source>
        <dbReference type="ARBA" id="ARBA00004514"/>
    </source>
</evidence>
<evidence type="ECO:0000256" key="7">
    <source>
        <dbReference type="ARBA" id="ARBA00044236"/>
    </source>
</evidence>
<dbReference type="PANTHER" id="PTHR45860:SF1">
    <property type="entry name" value="TRANSLATION INITIATION FACTOR EIF-2B SUBUNIT ALPHA"/>
    <property type="match status" value="1"/>
</dbReference>
<dbReference type="AlphaFoldDB" id="A0A8I6XIL8"/>
<dbReference type="Gene3D" id="1.20.120.1070">
    <property type="entry name" value="Translation initiation factor eIF-2B, N-terminal domain"/>
    <property type="match status" value="1"/>
</dbReference>
<evidence type="ECO:0000256" key="4">
    <source>
        <dbReference type="ARBA" id="ARBA00022540"/>
    </source>
</evidence>
<evidence type="ECO:0000256" key="3">
    <source>
        <dbReference type="ARBA" id="ARBA00022490"/>
    </source>
</evidence>
<dbReference type="GO" id="GO:0005829">
    <property type="term" value="C:cytosol"/>
    <property type="evidence" value="ECO:0007669"/>
    <property type="project" value="UniProtKB-SubCell"/>
</dbReference>
<comment type="subunit">
    <text evidence="8">Component of the translation initiation factor 2B (eIF2B) complex which is a heterodecamer of two sets of five different subunits: alpha, beta, gamma, delta and epsilon. Subunits alpha, beta and delta comprise a regulatory subcomplex and subunits epsilon and gamma comprise a catalytic subcomplex. Within the complex, the hexameric regulatory complex resides at the center, with the two heterodimeric catalytic subcomplexes bound on opposite sides.</text>
</comment>
<evidence type="ECO:0000256" key="2">
    <source>
        <dbReference type="ARBA" id="ARBA00007251"/>
    </source>
</evidence>
<reference evidence="11" key="2">
    <citation type="submission" date="2020-10" db="EMBL/GenBank/DDBJ databases">
        <authorList>
            <person name="Scholz U."/>
            <person name="Mascher M."/>
            <person name="Fiebig A."/>
        </authorList>
    </citation>
    <scope>NUCLEOTIDE SEQUENCE [LARGE SCALE GENOMIC DNA]</scope>
    <source>
        <strain evidence="11">cv. Morex</strain>
    </source>
</reference>
<evidence type="ECO:0000256" key="6">
    <source>
        <dbReference type="ARBA" id="ARBA00044208"/>
    </source>
</evidence>
<dbReference type="EnsemblPlants" id="HORVU.MOREX.r3.5HG0499540.1">
    <property type="protein sequence ID" value="HORVU.MOREX.r3.5HG0499540.1"/>
    <property type="gene ID" value="HORVU.MOREX.r3.5HG0499540"/>
</dbReference>
<sequence length="383" mass="40332">MAAGCLDRWKKEGADEAVAAVMALVDAVRSSKADSMAGLQAEVKAAAEELKCLDSEPYGALSAACGMFVQYLRRGGGGADDQPAPSSAVKRRVVGRATRFGDICRGARGTIATLCQDFLLDGCTVLVHGHSAPVLDALRLAGTSGKRLLVLCTEGRPDGAGLRLAGELAAAGVPARVLLDSAVAYSMAQVDVVLLGADLVAETGGVVGAVGTYQVALVAHAMGKPVYVAAESNKFAKLYPLGQKDIEQGVARAVDFGDVRVPAGVDVEAPARDYMSGQKWNHPPMVITGDKKGERKRQYTDFAGARTPCSPNGNPYIPVSSNSTPRVTMSNTRVLYPRTRWTRSPRSCLLAPTTQHAVAASFARSRNVRDAPNTPDRCAHPWT</sequence>
<reference evidence="12" key="1">
    <citation type="journal article" date="2012" name="Nature">
        <title>A physical, genetic and functional sequence assembly of the barley genome.</title>
        <authorList>
            <consortium name="The International Barley Genome Sequencing Consortium"/>
            <person name="Mayer K.F."/>
            <person name="Waugh R."/>
            <person name="Brown J.W."/>
            <person name="Schulman A."/>
            <person name="Langridge P."/>
            <person name="Platzer M."/>
            <person name="Fincher G.B."/>
            <person name="Muehlbauer G.J."/>
            <person name="Sato K."/>
            <person name="Close T.J."/>
            <person name="Wise R.P."/>
            <person name="Stein N."/>
        </authorList>
    </citation>
    <scope>NUCLEOTIDE SEQUENCE [LARGE SCALE GENOMIC DNA]</scope>
    <source>
        <strain evidence="12">cv. Morex</strain>
    </source>
</reference>